<dbReference type="GO" id="GO:0005886">
    <property type="term" value="C:plasma membrane"/>
    <property type="evidence" value="ECO:0007669"/>
    <property type="project" value="UniProtKB-SubCell"/>
</dbReference>
<keyword evidence="1" id="KW-0472">Membrane</keyword>
<evidence type="ECO:0000313" key="2">
    <source>
        <dbReference type="EMBL" id="MFD1567047.1"/>
    </source>
</evidence>
<dbReference type="PANTHER" id="PTHR43471:SF1">
    <property type="entry name" value="ABC TRANSPORTER PERMEASE PROTEIN NOSY-RELATED"/>
    <property type="match status" value="1"/>
</dbReference>
<feature type="transmembrane region" description="Helical" evidence="1">
    <location>
        <begin position="51"/>
        <end position="71"/>
    </location>
</feature>
<dbReference type="Pfam" id="PF12679">
    <property type="entry name" value="ABC2_membrane_2"/>
    <property type="match status" value="1"/>
</dbReference>
<feature type="transmembrane region" description="Helical" evidence="1">
    <location>
        <begin position="164"/>
        <end position="185"/>
    </location>
</feature>
<feature type="transmembrane region" description="Helical" evidence="1">
    <location>
        <begin position="102"/>
        <end position="124"/>
    </location>
</feature>
<keyword evidence="1" id="KW-0812">Transmembrane</keyword>
<keyword evidence="1" id="KW-1133">Transmembrane helix</keyword>
<proteinExistence type="predicted"/>
<reference evidence="2 3" key="1">
    <citation type="journal article" date="2019" name="Int. J. Syst. Evol. Microbiol.">
        <title>The Global Catalogue of Microorganisms (GCM) 10K type strain sequencing project: providing services to taxonomists for standard genome sequencing and annotation.</title>
        <authorList>
            <consortium name="The Broad Institute Genomics Platform"/>
            <consortium name="The Broad Institute Genome Sequencing Center for Infectious Disease"/>
            <person name="Wu L."/>
            <person name="Ma J."/>
        </authorList>
    </citation>
    <scope>NUCLEOTIDE SEQUENCE [LARGE SCALE GENOMIC DNA]</scope>
    <source>
        <strain evidence="2 3">CGMCC 1.12859</strain>
    </source>
</reference>
<accession>A0ABD6BR71</accession>
<dbReference type="EMBL" id="JBHUCZ010000002">
    <property type="protein sequence ID" value="MFD1567047.1"/>
    <property type="molecule type" value="Genomic_DNA"/>
</dbReference>
<dbReference type="PANTHER" id="PTHR43471">
    <property type="entry name" value="ABC TRANSPORTER PERMEASE"/>
    <property type="match status" value="1"/>
</dbReference>
<comment type="caution">
    <text evidence="2">The sequence shown here is derived from an EMBL/GenBank/DDBJ whole genome shotgun (WGS) entry which is preliminary data.</text>
</comment>
<feature type="transmembrane region" description="Helical" evidence="1">
    <location>
        <begin position="136"/>
        <end position="157"/>
    </location>
</feature>
<keyword evidence="3" id="KW-1185">Reference proteome</keyword>
<protein>
    <submittedName>
        <fullName evidence="2">ABC transporter permease</fullName>
    </submittedName>
</protein>
<evidence type="ECO:0000256" key="1">
    <source>
        <dbReference type="SAM" id="Phobius"/>
    </source>
</evidence>
<feature type="transmembrane region" description="Helical" evidence="1">
    <location>
        <begin position="247"/>
        <end position="266"/>
    </location>
</feature>
<dbReference type="AlphaFoldDB" id="A0ABD6BR71"/>
<feature type="transmembrane region" description="Helical" evidence="1">
    <location>
        <begin position="21"/>
        <end position="39"/>
    </location>
</feature>
<dbReference type="Proteomes" id="UP001597139">
    <property type="component" value="Unassembled WGS sequence"/>
</dbReference>
<gene>
    <name evidence="2" type="ORF">ACFSAU_06050</name>
</gene>
<sequence length="273" mass="28692">MSWAVVARKELRDVRGSRRTRWLLGAVALLFVVGGYLLPISGSPEPTSADYASFMVSVVALVVPLVGLLLGHRTIVGERASGRLTLLLSLPYDRLDVVVGKFLARTAALGAAIAVGVVAGAALVNYPFGSFEAGTVGAFLLGTLLYGAAFVGVGLAVSTTTTSTAVASSAAFGVFVLFVAVWSQLRGVFLALLDYLGLADGTMPDWALFLYGAEPGMSYRRLVDGFFAGVETGPYLGPEAPWYLGEWVAAALLACWALGPVTLGYLRFRSTDL</sequence>
<evidence type="ECO:0000313" key="3">
    <source>
        <dbReference type="Proteomes" id="UP001597139"/>
    </source>
</evidence>
<dbReference type="RefSeq" id="WP_379821544.1">
    <property type="nucleotide sequence ID" value="NZ_JBHUCZ010000002.1"/>
</dbReference>
<name>A0ABD6BR71_9EURY</name>
<organism evidence="2 3">
    <name type="scientific">Halolamina litorea</name>
    <dbReference type="NCBI Taxonomy" id="1515593"/>
    <lineage>
        <taxon>Archaea</taxon>
        <taxon>Methanobacteriati</taxon>
        <taxon>Methanobacteriota</taxon>
        <taxon>Stenosarchaea group</taxon>
        <taxon>Halobacteria</taxon>
        <taxon>Halobacteriales</taxon>
        <taxon>Haloferacaceae</taxon>
    </lineage>
</organism>